<protein>
    <submittedName>
        <fullName evidence="1">Uncharacterized protein</fullName>
    </submittedName>
</protein>
<reference evidence="1 2" key="1">
    <citation type="submission" date="2009-01" db="EMBL/GenBank/DDBJ databases">
        <authorList>
            <person name="Fulton L."/>
            <person name="Clifton S."/>
            <person name="Fulton B."/>
            <person name="Xu J."/>
            <person name="Minx P."/>
            <person name="Pepin K.H."/>
            <person name="Johnson M."/>
            <person name="Bhonagiri V."/>
            <person name="Nash W.E."/>
            <person name="Mardis E.R."/>
            <person name="Wilson R.K."/>
        </authorList>
    </citation>
    <scope>NUCLEOTIDE SEQUENCE [LARGE SCALE GENOMIC DNA]</scope>
    <source>
        <strain evidence="2">DSM 10507 / JCM 14656 / S5a33</strain>
    </source>
</reference>
<dbReference type="HOGENOM" id="CLU_3247948_0_0_9"/>
<name>C0CJ31_BLAHS</name>
<dbReference type="Proteomes" id="UP000003100">
    <property type="component" value="Unassembled WGS sequence"/>
</dbReference>
<keyword evidence="2" id="KW-1185">Reference proteome</keyword>
<dbReference type="AlphaFoldDB" id="C0CJ31"/>
<comment type="caution">
    <text evidence="1">The sequence shown here is derived from an EMBL/GenBank/DDBJ whole genome shotgun (WGS) entry which is preliminary data.</text>
</comment>
<reference evidence="1 2" key="2">
    <citation type="submission" date="2009-02" db="EMBL/GenBank/DDBJ databases">
        <title>Draft genome sequence of Blautia hydrogenotrophica DSM 10507 (Ruminococcus hydrogenotrophicus DSM 10507).</title>
        <authorList>
            <person name="Sudarsanam P."/>
            <person name="Ley R."/>
            <person name="Guruge J."/>
            <person name="Turnbaugh P.J."/>
            <person name="Mahowald M."/>
            <person name="Liep D."/>
            <person name="Gordon J."/>
        </authorList>
    </citation>
    <scope>NUCLEOTIDE SEQUENCE [LARGE SCALE GENOMIC DNA]</scope>
    <source>
        <strain evidence="2">DSM 10507 / JCM 14656 / S5a33</strain>
    </source>
</reference>
<organism evidence="1 2">
    <name type="scientific">Blautia hydrogenotrophica (strain DSM 10507 / JCM 14656 / S5a33)</name>
    <name type="common">Ruminococcus hydrogenotrophicus</name>
    <dbReference type="NCBI Taxonomy" id="476272"/>
    <lineage>
        <taxon>Bacteria</taxon>
        <taxon>Bacillati</taxon>
        <taxon>Bacillota</taxon>
        <taxon>Clostridia</taxon>
        <taxon>Lachnospirales</taxon>
        <taxon>Lachnospiraceae</taxon>
        <taxon>Blautia</taxon>
    </lineage>
</organism>
<proteinExistence type="predicted"/>
<dbReference type="PATRIC" id="fig|476272.21.peg.3856"/>
<dbReference type="EMBL" id="ACBZ01000037">
    <property type="protein sequence ID" value="EEG50206.1"/>
    <property type="molecule type" value="Genomic_DNA"/>
</dbReference>
<accession>C0CJ31</accession>
<evidence type="ECO:0000313" key="2">
    <source>
        <dbReference type="Proteomes" id="UP000003100"/>
    </source>
</evidence>
<evidence type="ECO:0000313" key="1">
    <source>
        <dbReference type="EMBL" id="EEG50206.1"/>
    </source>
</evidence>
<sequence length="42" mass="5034">MSILILCAKETYGILIVTVQPHMRRYKLRSSESELLWLNTYY</sequence>
<gene>
    <name evidence="1" type="ORF">RUMHYD_00848</name>
</gene>